<feature type="non-terminal residue" evidence="1">
    <location>
        <position position="142"/>
    </location>
</feature>
<comment type="caution">
    <text evidence="1">The sequence shown here is derived from an EMBL/GenBank/DDBJ whole genome shotgun (WGS) entry which is preliminary data.</text>
</comment>
<gene>
    <name evidence="1" type="ORF">PCOR1329_LOCUS39249</name>
</gene>
<organism evidence="1 2">
    <name type="scientific">Prorocentrum cordatum</name>
    <dbReference type="NCBI Taxonomy" id="2364126"/>
    <lineage>
        <taxon>Eukaryota</taxon>
        <taxon>Sar</taxon>
        <taxon>Alveolata</taxon>
        <taxon>Dinophyceae</taxon>
        <taxon>Prorocentrales</taxon>
        <taxon>Prorocentraceae</taxon>
        <taxon>Prorocentrum</taxon>
    </lineage>
</organism>
<keyword evidence="2" id="KW-1185">Reference proteome</keyword>
<sequence length="142" mass="15674">AKDQFDVDIVAGIDKAWATWATAAGAPDSRILRQRAGGGWTAGPRAQEVHNLWKKARRELHRSDRDAAERAIGMITSIIDDATSQRLHSWRQRAERVIAFLPDGASGIDGHAVKWIGHLHRDSLGRLAQLLAAADQGRLPRF</sequence>
<proteinExistence type="predicted"/>
<protein>
    <submittedName>
        <fullName evidence="1">Uncharacterized protein</fullName>
    </submittedName>
</protein>
<name>A0ABN9THR4_9DINO</name>
<reference evidence="1" key="1">
    <citation type="submission" date="2023-10" db="EMBL/GenBank/DDBJ databases">
        <authorList>
            <person name="Chen Y."/>
            <person name="Shah S."/>
            <person name="Dougan E. K."/>
            <person name="Thang M."/>
            <person name="Chan C."/>
        </authorList>
    </citation>
    <scope>NUCLEOTIDE SEQUENCE [LARGE SCALE GENOMIC DNA]</scope>
</reference>
<accession>A0ABN9THR4</accession>
<evidence type="ECO:0000313" key="2">
    <source>
        <dbReference type="Proteomes" id="UP001189429"/>
    </source>
</evidence>
<dbReference type="Proteomes" id="UP001189429">
    <property type="component" value="Unassembled WGS sequence"/>
</dbReference>
<evidence type="ECO:0000313" key="1">
    <source>
        <dbReference type="EMBL" id="CAK0845459.1"/>
    </source>
</evidence>
<dbReference type="EMBL" id="CAUYUJ010014739">
    <property type="protein sequence ID" value="CAK0845459.1"/>
    <property type="molecule type" value="Genomic_DNA"/>
</dbReference>
<feature type="non-terminal residue" evidence="1">
    <location>
        <position position="1"/>
    </location>
</feature>